<comment type="caution">
    <text evidence="1">The sequence shown here is derived from an EMBL/GenBank/DDBJ whole genome shotgun (WGS) entry which is preliminary data.</text>
</comment>
<reference evidence="1 2" key="1">
    <citation type="submission" date="2019-08" db="EMBL/GenBank/DDBJ databases">
        <title>Identification of a novel species of the genus Boseongicola.</title>
        <authorList>
            <person name="Zhang X.-Q."/>
        </authorList>
    </citation>
    <scope>NUCLEOTIDE SEQUENCE [LARGE SCALE GENOMIC DNA]</scope>
    <source>
        <strain evidence="1 2">HY14</strain>
    </source>
</reference>
<name>A0A5D0R8D3_9RHOB</name>
<dbReference type="RefSeq" id="WP_187393099.1">
    <property type="nucleotide sequence ID" value="NZ_VSIY01000015.1"/>
</dbReference>
<protein>
    <submittedName>
        <fullName evidence="1">Uncharacterized protein</fullName>
    </submittedName>
</protein>
<dbReference type="Proteomes" id="UP000322080">
    <property type="component" value="Unassembled WGS sequence"/>
</dbReference>
<gene>
    <name evidence="1" type="ORF">FVF75_16035</name>
</gene>
<dbReference type="AlphaFoldDB" id="A0A5D0R8D3"/>
<accession>A0A5D0R8D3</accession>
<dbReference type="EMBL" id="VSIY01000015">
    <property type="protein sequence ID" value="TYB77762.1"/>
    <property type="molecule type" value="Genomic_DNA"/>
</dbReference>
<organism evidence="1 2">
    <name type="scientific">Maritimibacter fusiformis</name>
    <dbReference type="NCBI Taxonomy" id="2603819"/>
    <lineage>
        <taxon>Bacteria</taxon>
        <taxon>Pseudomonadati</taxon>
        <taxon>Pseudomonadota</taxon>
        <taxon>Alphaproteobacteria</taxon>
        <taxon>Rhodobacterales</taxon>
        <taxon>Roseobacteraceae</taxon>
        <taxon>Maritimibacter</taxon>
    </lineage>
</organism>
<evidence type="ECO:0000313" key="1">
    <source>
        <dbReference type="EMBL" id="TYB77762.1"/>
    </source>
</evidence>
<sequence length="99" mass="9890">MTACANAPAPVAGVQFLPDQQGLAVVPGGLRVDFGRAPSGVVAALDRELGPGRALSVAGCPTGVAQQRAWGDLVLTFTGEEFVGWRSGATHAGTVCASA</sequence>
<evidence type="ECO:0000313" key="2">
    <source>
        <dbReference type="Proteomes" id="UP000322080"/>
    </source>
</evidence>
<proteinExistence type="predicted"/>
<keyword evidence="2" id="KW-1185">Reference proteome</keyword>